<gene>
    <name evidence="2" type="ORF">EJC50_12585</name>
</gene>
<evidence type="ECO:0000256" key="1">
    <source>
        <dbReference type="SAM" id="SignalP"/>
    </source>
</evidence>
<accession>A0A3Q8X4L8</accession>
<feature type="chain" id="PRO_5018537947" evidence="1">
    <location>
        <begin position="21"/>
        <end position="174"/>
    </location>
</feature>
<dbReference type="InterPro" id="IPR025372">
    <property type="entry name" value="DUF4362"/>
</dbReference>
<dbReference type="OrthoDB" id="1912370at2"/>
<keyword evidence="1" id="KW-0732">Signal</keyword>
<dbReference type="AlphaFoldDB" id="A0A3Q8X4L8"/>
<dbReference type="Proteomes" id="UP000272528">
    <property type="component" value="Chromosome"/>
</dbReference>
<protein>
    <submittedName>
        <fullName evidence="2">DUF4362 domain-containing protein</fullName>
    </submittedName>
</protein>
<sequence>MRPILITLSLLLIFLTTACGKQEKPANGEFPPIPETYSRELAAQNGDVVIWGFADSSSNIDKWTQFLNDFRKKIPAQVRVTRDTMESGFVIEEYYYDGKQIHYSYDTTRDSMAGNGSGVYNSICEDFKTVEFDRGPFYTLSGCVNQETGEPLGGAGAGMWVDVTRYTDHKVPND</sequence>
<reference evidence="3" key="1">
    <citation type="submission" date="2018-12" db="EMBL/GenBank/DDBJ databases">
        <title>Genome sequence of Peanibacillus sp.</title>
        <authorList>
            <person name="Subramani G."/>
            <person name="Srinivasan S."/>
            <person name="Kim M.K."/>
        </authorList>
    </citation>
    <scope>NUCLEOTIDE SEQUENCE [LARGE SCALE GENOMIC DNA]</scope>
    <source>
        <strain evidence="3">18JY67-1</strain>
    </source>
</reference>
<dbReference type="RefSeq" id="WP_126015623.1">
    <property type="nucleotide sequence ID" value="NZ_CP034437.1"/>
</dbReference>
<dbReference type="PROSITE" id="PS51257">
    <property type="entry name" value="PROKAR_LIPOPROTEIN"/>
    <property type="match status" value="1"/>
</dbReference>
<proteinExistence type="predicted"/>
<keyword evidence="3" id="KW-1185">Reference proteome</keyword>
<name>A0A3Q8X4L8_9BACL</name>
<evidence type="ECO:0000313" key="3">
    <source>
        <dbReference type="Proteomes" id="UP000272528"/>
    </source>
</evidence>
<dbReference type="Pfam" id="PF14275">
    <property type="entry name" value="DUF4362"/>
    <property type="match status" value="1"/>
</dbReference>
<feature type="signal peptide" evidence="1">
    <location>
        <begin position="1"/>
        <end position="20"/>
    </location>
</feature>
<dbReference type="KEGG" id="palb:EJC50_12585"/>
<evidence type="ECO:0000313" key="2">
    <source>
        <dbReference type="EMBL" id="AZN40392.1"/>
    </source>
</evidence>
<dbReference type="EMBL" id="CP034437">
    <property type="protein sequence ID" value="AZN40392.1"/>
    <property type="molecule type" value="Genomic_DNA"/>
</dbReference>
<organism evidence="2 3">
    <name type="scientific">Paenibacillus albus</name>
    <dbReference type="NCBI Taxonomy" id="2495582"/>
    <lineage>
        <taxon>Bacteria</taxon>
        <taxon>Bacillati</taxon>
        <taxon>Bacillota</taxon>
        <taxon>Bacilli</taxon>
        <taxon>Bacillales</taxon>
        <taxon>Paenibacillaceae</taxon>
        <taxon>Paenibacillus</taxon>
    </lineage>
</organism>